<dbReference type="GO" id="GO:0000981">
    <property type="term" value="F:DNA-binding transcription factor activity, RNA polymerase II-specific"/>
    <property type="evidence" value="ECO:0007669"/>
    <property type="project" value="InterPro"/>
</dbReference>
<keyword evidence="4" id="KW-0804">Transcription</keyword>
<dbReference type="STRING" id="1036612.A0A1L9TP22"/>
<gene>
    <name evidence="8" type="ORF">ASPSYDRAFT_42873</name>
</gene>
<sequence>MPPERSRRGDRRRCLRACETCKRRKERCDGRQPCRRCVARGVDSDCKITHAPLTESLVPSPEFDLGRWDSRADSQCARPFPQLPALAKDERGTYMYIGDAATLSFLHSARRIVHSVLACDFVDGSLRQSEVHQRGSSDGPIVQASPAKPTPQDADYLVHWFNLATNCLLNIIDQQELTQGLRDWCQHPQSLDSGSGAMYYLVLALGAQSCPEDRDETAEEYFNRGRYITLTTFMEDPTLITIQCHVLITMYLLAGSRRNSAFMYLGTAVRAAYALGLHKQDVSALYPPSEYSTRERLWRAIRILDLFMSASLGRPPSTTETRDTTAKDNYSASNDLCFIFENILTLIYAKRTVTKEALAWITHLHRGWTSRFKEGLKTDGIPDSEYIETDRGSVPNIGLIQLKEAYYWTVMLLTQPVLIEKVSSHTTLSSTSSTTTTTSSSSSSSNDILATACIDSAIRTSTLLSTLLSTPSPNSNTHMQIPKRLPLITNSAFLSALVLGLAIFADMDKTLPLLHRSLETARGVLARFAPHDAATNNHLAVVDGFRDACDRYVDVRARRELNRQGRLIACVFGSLDDTAIPCNNNNTNTTLHHRQGQEQNQDRNSPINNDLDISSTSINNEPLQGDTPFFHIPSPPGYSYADIGIDASGTLDSEVAPLSAETLQASLDCYGYDVDVDVNIEWPLVSVDASA</sequence>
<dbReference type="GO" id="GO:0005634">
    <property type="term" value="C:nucleus"/>
    <property type="evidence" value="ECO:0007669"/>
    <property type="project" value="TreeGrafter"/>
</dbReference>
<dbReference type="Pfam" id="PF04082">
    <property type="entry name" value="Fungal_trans"/>
    <property type="match status" value="1"/>
</dbReference>
<keyword evidence="3" id="KW-0238">DNA-binding</keyword>
<accession>A0A1L9TP22</accession>
<dbReference type="PANTHER" id="PTHR47424">
    <property type="entry name" value="REGULATORY PROTEIN GAL4"/>
    <property type="match status" value="1"/>
</dbReference>
<evidence type="ECO:0000256" key="6">
    <source>
        <dbReference type="SAM" id="MobiDB-lite"/>
    </source>
</evidence>
<dbReference type="InterPro" id="IPR036864">
    <property type="entry name" value="Zn2-C6_fun-type_DNA-bd_sf"/>
</dbReference>
<dbReference type="OrthoDB" id="47007at2759"/>
<keyword evidence="5" id="KW-0539">Nucleus</keyword>
<keyword evidence="2" id="KW-0805">Transcription regulation</keyword>
<dbReference type="SUPFAM" id="SSF57701">
    <property type="entry name" value="Zn2/Cys6 DNA-binding domain"/>
    <property type="match status" value="1"/>
</dbReference>
<evidence type="ECO:0000259" key="7">
    <source>
        <dbReference type="PROSITE" id="PS50048"/>
    </source>
</evidence>
<dbReference type="GO" id="GO:0006351">
    <property type="term" value="P:DNA-templated transcription"/>
    <property type="evidence" value="ECO:0007669"/>
    <property type="project" value="InterPro"/>
</dbReference>
<dbReference type="EMBL" id="KV878584">
    <property type="protein sequence ID" value="OJJ61033.1"/>
    <property type="molecule type" value="Genomic_DNA"/>
</dbReference>
<keyword evidence="1" id="KW-0479">Metal-binding</keyword>
<dbReference type="RefSeq" id="XP_040704839.1">
    <property type="nucleotide sequence ID" value="XM_040846548.1"/>
</dbReference>
<dbReference type="InterPro" id="IPR007219">
    <property type="entry name" value="XnlR_reg_dom"/>
</dbReference>
<evidence type="ECO:0000256" key="2">
    <source>
        <dbReference type="ARBA" id="ARBA00023015"/>
    </source>
</evidence>
<dbReference type="GeneID" id="63762621"/>
<dbReference type="VEuPathDB" id="FungiDB:ASPSYDRAFT_42873"/>
<dbReference type="CDD" id="cd00067">
    <property type="entry name" value="GAL4"/>
    <property type="match status" value="1"/>
</dbReference>
<name>A0A1L9TP22_9EURO</name>
<feature type="domain" description="Zn(2)-C6 fungal-type" evidence="7">
    <location>
        <begin position="17"/>
        <end position="48"/>
    </location>
</feature>
<dbReference type="Gene3D" id="4.10.240.10">
    <property type="entry name" value="Zn(2)-C6 fungal-type DNA-binding domain"/>
    <property type="match status" value="1"/>
</dbReference>
<dbReference type="InterPro" id="IPR001138">
    <property type="entry name" value="Zn2Cys6_DnaBD"/>
</dbReference>
<dbReference type="GO" id="GO:0000978">
    <property type="term" value="F:RNA polymerase II cis-regulatory region sequence-specific DNA binding"/>
    <property type="evidence" value="ECO:0007669"/>
    <property type="project" value="TreeGrafter"/>
</dbReference>
<dbReference type="GO" id="GO:0008270">
    <property type="term" value="F:zinc ion binding"/>
    <property type="evidence" value="ECO:0007669"/>
    <property type="project" value="InterPro"/>
</dbReference>
<keyword evidence="9" id="KW-1185">Reference proteome</keyword>
<dbReference type="PANTHER" id="PTHR47424:SF9">
    <property type="entry name" value="TAH-2"/>
    <property type="match status" value="1"/>
</dbReference>
<dbReference type="Proteomes" id="UP000184356">
    <property type="component" value="Unassembled WGS sequence"/>
</dbReference>
<dbReference type="Pfam" id="PF00172">
    <property type="entry name" value="Zn_clus"/>
    <property type="match status" value="1"/>
</dbReference>
<dbReference type="GO" id="GO:0000435">
    <property type="term" value="P:positive regulation of transcription from RNA polymerase II promoter by galactose"/>
    <property type="evidence" value="ECO:0007669"/>
    <property type="project" value="TreeGrafter"/>
</dbReference>
<evidence type="ECO:0000313" key="8">
    <source>
        <dbReference type="EMBL" id="OJJ61033.1"/>
    </source>
</evidence>
<feature type="compositionally biased region" description="Polar residues" evidence="6">
    <location>
        <begin position="597"/>
        <end position="622"/>
    </location>
</feature>
<organism evidence="8 9">
    <name type="scientific">Aspergillus sydowii CBS 593.65</name>
    <dbReference type="NCBI Taxonomy" id="1036612"/>
    <lineage>
        <taxon>Eukaryota</taxon>
        <taxon>Fungi</taxon>
        <taxon>Dikarya</taxon>
        <taxon>Ascomycota</taxon>
        <taxon>Pezizomycotina</taxon>
        <taxon>Eurotiomycetes</taxon>
        <taxon>Eurotiomycetidae</taxon>
        <taxon>Eurotiales</taxon>
        <taxon>Aspergillaceae</taxon>
        <taxon>Aspergillus</taxon>
        <taxon>Aspergillus subgen. Nidulantes</taxon>
    </lineage>
</organism>
<evidence type="ECO:0000256" key="1">
    <source>
        <dbReference type="ARBA" id="ARBA00022723"/>
    </source>
</evidence>
<protein>
    <recommendedName>
        <fullName evidence="7">Zn(2)-C6 fungal-type domain-containing protein</fullName>
    </recommendedName>
</protein>
<reference evidence="9" key="1">
    <citation type="journal article" date="2017" name="Genome Biol.">
        <title>Comparative genomics reveals high biological diversity and specific adaptations in the industrially and medically important fungal genus Aspergillus.</title>
        <authorList>
            <person name="de Vries R.P."/>
            <person name="Riley R."/>
            <person name="Wiebenga A."/>
            <person name="Aguilar-Osorio G."/>
            <person name="Amillis S."/>
            <person name="Uchima C.A."/>
            <person name="Anderluh G."/>
            <person name="Asadollahi M."/>
            <person name="Askin M."/>
            <person name="Barry K."/>
            <person name="Battaglia E."/>
            <person name="Bayram O."/>
            <person name="Benocci T."/>
            <person name="Braus-Stromeyer S.A."/>
            <person name="Caldana C."/>
            <person name="Canovas D."/>
            <person name="Cerqueira G.C."/>
            <person name="Chen F."/>
            <person name="Chen W."/>
            <person name="Choi C."/>
            <person name="Clum A."/>
            <person name="Dos Santos R.A."/>
            <person name="Damasio A.R."/>
            <person name="Diallinas G."/>
            <person name="Emri T."/>
            <person name="Fekete E."/>
            <person name="Flipphi M."/>
            <person name="Freyberg S."/>
            <person name="Gallo A."/>
            <person name="Gournas C."/>
            <person name="Habgood R."/>
            <person name="Hainaut M."/>
            <person name="Harispe M.L."/>
            <person name="Henrissat B."/>
            <person name="Hilden K.S."/>
            <person name="Hope R."/>
            <person name="Hossain A."/>
            <person name="Karabika E."/>
            <person name="Karaffa L."/>
            <person name="Karanyi Z."/>
            <person name="Krasevec N."/>
            <person name="Kuo A."/>
            <person name="Kusch H."/>
            <person name="LaButti K."/>
            <person name="Lagendijk E.L."/>
            <person name="Lapidus A."/>
            <person name="Levasseur A."/>
            <person name="Lindquist E."/>
            <person name="Lipzen A."/>
            <person name="Logrieco A.F."/>
            <person name="MacCabe A."/>
            <person name="Maekelae M.R."/>
            <person name="Malavazi I."/>
            <person name="Melin P."/>
            <person name="Meyer V."/>
            <person name="Mielnichuk N."/>
            <person name="Miskei M."/>
            <person name="Molnar A.P."/>
            <person name="Mule G."/>
            <person name="Ngan C.Y."/>
            <person name="Orejas M."/>
            <person name="Orosz E."/>
            <person name="Ouedraogo J.P."/>
            <person name="Overkamp K.M."/>
            <person name="Park H.-S."/>
            <person name="Perrone G."/>
            <person name="Piumi F."/>
            <person name="Punt P.J."/>
            <person name="Ram A.F."/>
            <person name="Ramon A."/>
            <person name="Rauscher S."/>
            <person name="Record E."/>
            <person name="Riano-Pachon D.M."/>
            <person name="Robert V."/>
            <person name="Roehrig J."/>
            <person name="Ruller R."/>
            <person name="Salamov A."/>
            <person name="Salih N.S."/>
            <person name="Samson R.A."/>
            <person name="Sandor E."/>
            <person name="Sanguinetti M."/>
            <person name="Schuetze T."/>
            <person name="Sepcic K."/>
            <person name="Shelest E."/>
            <person name="Sherlock G."/>
            <person name="Sophianopoulou V."/>
            <person name="Squina F.M."/>
            <person name="Sun H."/>
            <person name="Susca A."/>
            <person name="Todd R.B."/>
            <person name="Tsang A."/>
            <person name="Unkles S.E."/>
            <person name="van de Wiele N."/>
            <person name="van Rossen-Uffink D."/>
            <person name="Oliveira J.V."/>
            <person name="Vesth T.C."/>
            <person name="Visser J."/>
            <person name="Yu J.-H."/>
            <person name="Zhou M."/>
            <person name="Andersen M.R."/>
            <person name="Archer D.B."/>
            <person name="Baker S.E."/>
            <person name="Benoit I."/>
            <person name="Brakhage A.A."/>
            <person name="Braus G.H."/>
            <person name="Fischer R."/>
            <person name="Frisvad J.C."/>
            <person name="Goldman G.H."/>
            <person name="Houbraken J."/>
            <person name="Oakley B."/>
            <person name="Pocsi I."/>
            <person name="Scazzocchio C."/>
            <person name="Seiboth B."/>
            <person name="vanKuyk P.A."/>
            <person name="Wortman J."/>
            <person name="Dyer P.S."/>
            <person name="Grigoriev I.V."/>
        </authorList>
    </citation>
    <scope>NUCLEOTIDE SEQUENCE [LARGE SCALE GENOMIC DNA]</scope>
    <source>
        <strain evidence="9">CBS 593.65</strain>
    </source>
</reference>
<dbReference type="PROSITE" id="PS50048">
    <property type="entry name" value="ZN2_CY6_FUNGAL_2"/>
    <property type="match status" value="1"/>
</dbReference>
<evidence type="ECO:0000256" key="4">
    <source>
        <dbReference type="ARBA" id="ARBA00023163"/>
    </source>
</evidence>
<dbReference type="CDD" id="cd12148">
    <property type="entry name" value="fungal_TF_MHR"/>
    <property type="match status" value="1"/>
</dbReference>
<feature type="region of interest" description="Disordered" evidence="6">
    <location>
        <begin position="586"/>
        <end position="631"/>
    </location>
</feature>
<dbReference type="SMART" id="SM00066">
    <property type="entry name" value="GAL4"/>
    <property type="match status" value="1"/>
</dbReference>
<evidence type="ECO:0000256" key="3">
    <source>
        <dbReference type="ARBA" id="ARBA00023125"/>
    </source>
</evidence>
<evidence type="ECO:0000313" key="9">
    <source>
        <dbReference type="Proteomes" id="UP000184356"/>
    </source>
</evidence>
<evidence type="ECO:0000256" key="5">
    <source>
        <dbReference type="ARBA" id="ARBA00023242"/>
    </source>
</evidence>
<dbReference type="SMART" id="SM00906">
    <property type="entry name" value="Fungal_trans"/>
    <property type="match status" value="1"/>
</dbReference>
<dbReference type="InterPro" id="IPR051127">
    <property type="entry name" value="Fungal_SecMet_Regulators"/>
</dbReference>
<dbReference type="AlphaFoldDB" id="A0A1L9TP22"/>
<dbReference type="PROSITE" id="PS00463">
    <property type="entry name" value="ZN2_CY6_FUNGAL_1"/>
    <property type="match status" value="1"/>
</dbReference>
<proteinExistence type="predicted"/>